<accession>A0A831QPH7</accession>
<dbReference type="AlphaFoldDB" id="A0A831QPH7"/>
<gene>
    <name evidence="1" type="ORF">ENH87_16620</name>
</gene>
<comment type="caution">
    <text evidence="1">The sequence shown here is derived from an EMBL/GenBank/DDBJ whole genome shotgun (WGS) entry which is preliminary data.</text>
</comment>
<name>A0A831QPH7_9FLAO</name>
<dbReference type="Proteomes" id="UP000886191">
    <property type="component" value="Unassembled WGS sequence"/>
</dbReference>
<sequence length="171" mass="19389">MEFAMCRVISEDIREMKCLQYSPSSGNWHLGSVKSMFRDNTDAFIKGHDYDWICLGIFHNYAEADFFLEIIQEDKEGNKVGSSIYFIEAIGVEKIKIGVTTNIEERLNTLKTGSPVELKLLGVIPGGQESEKNIHDRLSAYRANGEWFFASTDVMEYIRKKLSGHGVKPEA</sequence>
<dbReference type="Pfam" id="PF13455">
    <property type="entry name" value="MUG113"/>
    <property type="match status" value="1"/>
</dbReference>
<reference evidence="1" key="1">
    <citation type="journal article" date="2020" name="mSystems">
        <title>Genome- and Community-Level Interaction Insights into Carbon Utilization and Element Cycling Functions of Hydrothermarchaeota in Hydrothermal Sediment.</title>
        <authorList>
            <person name="Zhou Z."/>
            <person name="Liu Y."/>
            <person name="Xu W."/>
            <person name="Pan J."/>
            <person name="Luo Z.H."/>
            <person name="Li M."/>
        </authorList>
    </citation>
    <scope>NUCLEOTIDE SEQUENCE [LARGE SCALE GENOMIC DNA]</scope>
    <source>
        <strain evidence="1">HyVt-345</strain>
    </source>
</reference>
<proteinExistence type="predicted"/>
<organism evidence="1">
    <name type="scientific">Pricia antarctica</name>
    <dbReference type="NCBI Taxonomy" id="641691"/>
    <lineage>
        <taxon>Bacteria</taxon>
        <taxon>Pseudomonadati</taxon>
        <taxon>Bacteroidota</taxon>
        <taxon>Flavobacteriia</taxon>
        <taxon>Flavobacteriales</taxon>
        <taxon>Flavobacteriaceae</taxon>
        <taxon>Pricia</taxon>
    </lineage>
</organism>
<protein>
    <submittedName>
        <fullName evidence="1">GIY-YIG nuclease family protein</fullName>
    </submittedName>
</protein>
<evidence type="ECO:0000313" key="1">
    <source>
        <dbReference type="EMBL" id="HEA22524.1"/>
    </source>
</evidence>
<dbReference type="EMBL" id="DRGL01000061">
    <property type="protein sequence ID" value="HEA22524.1"/>
    <property type="molecule type" value="Genomic_DNA"/>
</dbReference>